<dbReference type="EMBL" id="CASHTH010002320">
    <property type="protein sequence ID" value="CAI8028195.1"/>
    <property type="molecule type" value="Genomic_DNA"/>
</dbReference>
<organism evidence="4 5">
    <name type="scientific">Geodia barretti</name>
    <name type="common">Barrett's horny sponge</name>
    <dbReference type="NCBI Taxonomy" id="519541"/>
    <lineage>
        <taxon>Eukaryota</taxon>
        <taxon>Metazoa</taxon>
        <taxon>Porifera</taxon>
        <taxon>Demospongiae</taxon>
        <taxon>Heteroscleromorpha</taxon>
        <taxon>Tetractinellida</taxon>
        <taxon>Astrophorina</taxon>
        <taxon>Geodiidae</taxon>
        <taxon>Geodia</taxon>
    </lineage>
</organism>
<keyword evidence="5" id="KW-1185">Reference proteome</keyword>
<sequence>MLMLTFLLAALPDAIVSAQSPPLPPTVLGGTAWLDGELVPPGTLIQAMQGNTELQRITVRTNGRFGPLQVRQPPGNGPVYFLVGGHRADNEMNWQPGFLQAGLELRAASTARPVPAATAAPRPAATASPAQPVSPTAVTVAGPRGERGPAGPAGPQGATGPAGPPGEPGTPGLQGPQGERGAEGEEGPRGRKGETSGYGLYTLVAAAVAVLLALAALIVAIVALSRRNRSTSAASARPNDDTP</sequence>
<feature type="transmembrane region" description="Helical" evidence="2">
    <location>
        <begin position="198"/>
        <end position="224"/>
    </location>
</feature>
<evidence type="ECO:0000256" key="2">
    <source>
        <dbReference type="SAM" id="Phobius"/>
    </source>
</evidence>
<dbReference type="PANTHER" id="PTHR24637">
    <property type="entry name" value="COLLAGEN"/>
    <property type="match status" value="1"/>
</dbReference>
<keyword evidence="2" id="KW-1133">Transmembrane helix</keyword>
<evidence type="ECO:0000313" key="5">
    <source>
        <dbReference type="Proteomes" id="UP001174909"/>
    </source>
</evidence>
<keyword evidence="2" id="KW-0472">Membrane</keyword>
<dbReference type="PANTHER" id="PTHR24637:SF422">
    <property type="entry name" value="COLLAGEN IV NC1 DOMAIN-CONTAINING PROTEIN"/>
    <property type="match status" value="1"/>
</dbReference>
<comment type="caution">
    <text evidence="4">The sequence shown here is derived from an EMBL/GenBank/DDBJ whole genome shotgun (WGS) entry which is preliminary data.</text>
</comment>
<feature type="region of interest" description="Disordered" evidence="1">
    <location>
        <begin position="114"/>
        <end position="193"/>
    </location>
</feature>
<protein>
    <submittedName>
        <fullName evidence="4">Collagen alpha-5(VI) chain</fullName>
    </submittedName>
</protein>
<evidence type="ECO:0000313" key="4">
    <source>
        <dbReference type="EMBL" id="CAI8028195.1"/>
    </source>
</evidence>
<keyword evidence="3" id="KW-0732">Signal</keyword>
<dbReference type="Pfam" id="PF01391">
    <property type="entry name" value="Collagen"/>
    <property type="match status" value="1"/>
</dbReference>
<feature type="signal peptide" evidence="3">
    <location>
        <begin position="1"/>
        <end position="18"/>
    </location>
</feature>
<dbReference type="GO" id="GO:0005581">
    <property type="term" value="C:collagen trimer"/>
    <property type="evidence" value="ECO:0007669"/>
    <property type="project" value="UniProtKB-KW"/>
</dbReference>
<keyword evidence="4" id="KW-0176">Collagen</keyword>
<dbReference type="InterPro" id="IPR008160">
    <property type="entry name" value="Collagen"/>
</dbReference>
<evidence type="ECO:0000256" key="3">
    <source>
        <dbReference type="SAM" id="SignalP"/>
    </source>
</evidence>
<reference evidence="4" key="1">
    <citation type="submission" date="2023-03" db="EMBL/GenBank/DDBJ databases">
        <authorList>
            <person name="Steffen K."/>
            <person name="Cardenas P."/>
        </authorList>
    </citation>
    <scope>NUCLEOTIDE SEQUENCE</scope>
</reference>
<evidence type="ECO:0000256" key="1">
    <source>
        <dbReference type="SAM" id="MobiDB-lite"/>
    </source>
</evidence>
<feature type="compositionally biased region" description="Basic and acidic residues" evidence="1">
    <location>
        <begin position="180"/>
        <end position="193"/>
    </location>
</feature>
<feature type="compositionally biased region" description="Low complexity" evidence="1">
    <location>
        <begin position="149"/>
        <end position="161"/>
    </location>
</feature>
<proteinExistence type="predicted"/>
<feature type="compositionally biased region" description="Low complexity" evidence="1">
    <location>
        <begin position="170"/>
        <end position="179"/>
    </location>
</feature>
<feature type="compositionally biased region" description="Low complexity" evidence="1">
    <location>
        <begin position="114"/>
        <end position="130"/>
    </location>
</feature>
<gene>
    <name evidence="4" type="ORF">GBAR_LOCUS16078</name>
</gene>
<name>A0AA35WVJ0_GEOBA</name>
<accession>A0AA35WVJ0</accession>
<dbReference type="Proteomes" id="UP001174909">
    <property type="component" value="Unassembled WGS sequence"/>
</dbReference>
<keyword evidence="2" id="KW-0812">Transmembrane</keyword>
<dbReference type="AlphaFoldDB" id="A0AA35WVJ0"/>
<feature type="chain" id="PRO_5041415091" evidence="3">
    <location>
        <begin position="19"/>
        <end position="243"/>
    </location>
</feature>